<gene>
    <name evidence="5" type="primary">maf-2</name>
    <name evidence="6" type="ORF">GA0071312_0739</name>
    <name evidence="5" type="ORF">HLUCCO17_11970</name>
</gene>
<accession>A0A0P7XRA9</accession>
<comment type="catalytic activity">
    <reaction evidence="4">
        <text>a 2'-deoxyribonucleoside 5'-triphosphate + H2O = a 2'-deoxyribonucleoside 5'-phosphate + diphosphate + H(+)</text>
        <dbReference type="Rhea" id="RHEA:44644"/>
        <dbReference type="ChEBI" id="CHEBI:15377"/>
        <dbReference type="ChEBI" id="CHEBI:15378"/>
        <dbReference type="ChEBI" id="CHEBI:33019"/>
        <dbReference type="ChEBI" id="CHEBI:61560"/>
        <dbReference type="ChEBI" id="CHEBI:65317"/>
        <dbReference type="EC" id="3.6.1.9"/>
    </reaction>
</comment>
<dbReference type="PIRSF" id="PIRSF006305">
    <property type="entry name" value="Maf"/>
    <property type="match status" value="1"/>
</dbReference>
<comment type="caution">
    <text evidence="5">The sequence shown here is derived from an EMBL/GenBank/DDBJ whole genome shotgun (WGS) entry which is preliminary data.</text>
</comment>
<evidence type="ECO:0000313" key="5">
    <source>
        <dbReference type="EMBL" id="KPQ10153.1"/>
    </source>
</evidence>
<organism evidence="5 7">
    <name type="scientific">Saliniramus fredricksonii</name>
    <dbReference type="NCBI Taxonomy" id="1653334"/>
    <lineage>
        <taxon>Bacteria</taxon>
        <taxon>Pseudomonadati</taxon>
        <taxon>Pseudomonadota</taxon>
        <taxon>Alphaproteobacteria</taxon>
        <taxon>Hyphomicrobiales</taxon>
        <taxon>Salinarimonadaceae</taxon>
        <taxon>Saliniramus</taxon>
    </lineage>
</organism>
<proteinExistence type="inferred from homology"/>
<dbReference type="Proteomes" id="UP000050497">
    <property type="component" value="Unassembled WGS sequence"/>
</dbReference>
<evidence type="ECO:0000313" key="6">
    <source>
        <dbReference type="EMBL" id="SCC79202.1"/>
    </source>
</evidence>
<dbReference type="STRING" id="1653334.GA0071312_0739"/>
<dbReference type="Gene3D" id="3.90.950.10">
    <property type="match status" value="1"/>
</dbReference>
<evidence type="ECO:0000256" key="3">
    <source>
        <dbReference type="ARBA" id="ARBA00023080"/>
    </source>
</evidence>
<keyword evidence="8" id="KW-1185">Reference proteome</keyword>
<dbReference type="PANTHER" id="PTHR43213:SF5">
    <property type="entry name" value="BIFUNCTIONAL DTTP_UTP PYROPHOSPHATASE_METHYLTRANSFERASE PROTEIN-RELATED"/>
    <property type="match status" value="1"/>
</dbReference>
<dbReference type="AlphaFoldDB" id="A0A0P7XRA9"/>
<dbReference type="EMBL" id="LJSX01000018">
    <property type="protein sequence ID" value="KPQ10153.1"/>
    <property type="molecule type" value="Genomic_DNA"/>
</dbReference>
<comment type="catalytic activity">
    <reaction evidence="4">
        <text>a ribonucleoside 5'-triphosphate + H2O = a ribonucleoside 5'-phosphate + diphosphate + H(+)</text>
        <dbReference type="Rhea" id="RHEA:23996"/>
        <dbReference type="ChEBI" id="CHEBI:15377"/>
        <dbReference type="ChEBI" id="CHEBI:15378"/>
        <dbReference type="ChEBI" id="CHEBI:33019"/>
        <dbReference type="ChEBI" id="CHEBI:58043"/>
        <dbReference type="ChEBI" id="CHEBI:61557"/>
        <dbReference type="EC" id="3.6.1.9"/>
    </reaction>
</comment>
<dbReference type="GO" id="GO:0047429">
    <property type="term" value="F:nucleoside triphosphate diphosphatase activity"/>
    <property type="evidence" value="ECO:0007669"/>
    <property type="project" value="UniProtKB-EC"/>
</dbReference>
<protein>
    <recommendedName>
        <fullName evidence="4">Nucleoside triphosphate pyrophosphatase</fullName>
        <ecNumber evidence="4">3.6.1.9</ecNumber>
    </recommendedName>
    <alternativeName>
        <fullName evidence="4">Nucleotide pyrophosphatase</fullName>
        <shortName evidence="4">Nucleotide PPase</shortName>
    </alternativeName>
</protein>
<keyword evidence="2 4" id="KW-0378">Hydrolase</keyword>
<dbReference type="GO" id="GO:0009117">
    <property type="term" value="P:nucleotide metabolic process"/>
    <property type="evidence" value="ECO:0007669"/>
    <property type="project" value="UniProtKB-KW"/>
</dbReference>
<evidence type="ECO:0000313" key="8">
    <source>
        <dbReference type="Proteomes" id="UP000182800"/>
    </source>
</evidence>
<evidence type="ECO:0000256" key="4">
    <source>
        <dbReference type="HAMAP-Rule" id="MF_00528"/>
    </source>
</evidence>
<dbReference type="SUPFAM" id="SSF52972">
    <property type="entry name" value="ITPase-like"/>
    <property type="match status" value="1"/>
</dbReference>
<comment type="function">
    <text evidence="4">Nucleoside triphosphate pyrophosphatase. May have a dual role in cell division arrest and in preventing the incorporation of modified nucleotides into cellular nucleic acids.</text>
</comment>
<dbReference type="InterPro" id="IPR029001">
    <property type="entry name" value="ITPase-like_fam"/>
</dbReference>
<dbReference type="Pfam" id="PF02545">
    <property type="entry name" value="Maf"/>
    <property type="match status" value="1"/>
</dbReference>
<evidence type="ECO:0000256" key="2">
    <source>
        <dbReference type="ARBA" id="ARBA00022801"/>
    </source>
</evidence>
<comment type="subcellular location">
    <subcellularLocation>
        <location evidence="4">Cytoplasm</location>
    </subcellularLocation>
</comment>
<comment type="similarity">
    <text evidence="4">Belongs to the Maf family.</text>
</comment>
<dbReference type="RefSeq" id="WP_238947083.1">
    <property type="nucleotide sequence ID" value="NZ_FMBM01000001.1"/>
</dbReference>
<keyword evidence="3 4" id="KW-0546">Nucleotide metabolism</keyword>
<dbReference type="GO" id="GO:0005737">
    <property type="term" value="C:cytoplasm"/>
    <property type="evidence" value="ECO:0007669"/>
    <property type="project" value="UniProtKB-SubCell"/>
</dbReference>
<evidence type="ECO:0000313" key="7">
    <source>
        <dbReference type="Proteomes" id="UP000050497"/>
    </source>
</evidence>
<dbReference type="EMBL" id="FMBM01000001">
    <property type="protein sequence ID" value="SCC79202.1"/>
    <property type="molecule type" value="Genomic_DNA"/>
</dbReference>
<reference evidence="6 8" key="2">
    <citation type="submission" date="2016-08" db="EMBL/GenBank/DDBJ databases">
        <authorList>
            <person name="Varghese N."/>
            <person name="Submissions Spin"/>
        </authorList>
    </citation>
    <scope>NUCLEOTIDE SEQUENCE [LARGE SCALE GENOMIC DNA]</scope>
    <source>
        <strain evidence="6 8">HL-109</strain>
    </source>
</reference>
<dbReference type="InterPro" id="IPR003697">
    <property type="entry name" value="Maf-like"/>
</dbReference>
<dbReference type="Proteomes" id="UP000182800">
    <property type="component" value="Unassembled WGS sequence"/>
</dbReference>
<keyword evidence="4" id="KW-0963">Cytoplasm</keyword>
<name>A0A0P7XRA9_9HYPH</name>
<feature type="active site" description="Proton acceptor" evidence="4">
    <location>
        <position position="89"/>
    </location>
</feature>
<comment type="caution">
    <text evidence="4">Lacks conserved residue(s) required for the propagation of feature annotation.</text>
</comment>
<dbReference type="EC" id="3.6.1.9" evidence="4"/>
<sequence>MSDPGALWRDPHPLVLASGSATRKALLASAGLSCITRPAAIDERAAEAQARAQGADPAQLALHLAQAKARDVSEALADHHPQAIVIGADQTLALGETILHKPADMQALHDQIARLSGRSHLLHAGVSLWRGGKPLASFIDSATLTLRALMPEQIARYCALAGEDALTSVGGYKLEGAGIHLFTQVEGAHSTILGLPLMPLLAALRDEGCLAL</sequence>
<evidence type="ECO:0000256" key="1">
    <source>
        <dbReference type="ARBA" id="ARBA00001968"/>
    </source>
</evidence>
<reference evidence="5 7" key="1">
    <citation type="submission" date="2015-09" db="EMBL/GenBank/DDBJ databases">
        <title>Identification and resolution of microdiversity through metagenomic sequencing of parallel consortia.</title>
        <authorList>
            <person name="Nelson W.C."/>
            <person name="Romine M.F."/>
            <person name="Lindemann S.R."/>
        </authorList>
    </citation>
    <scope>NUCLEOTIDE SEQUENCE [LARGE SCALE GENOMIC DNA]</scope>
    <source>
        <strain evidence="5">HL-109</strain>
    </source>
</reference>
<dbReference type="HAMAP" id="MF_00528">
    <property type="entry name" value="Maf"/>
    <property type="match status" value="1"/>
</dbReference>
<dbReference type="PANTHER" id="PTHR43213">
    <property type="entry name" value="BIFUNCTIONAL DTTP/UTP PYROPHOSPHATASE/METHYLTRANSFERASE PROTEIN-RELATED"/>
    <property type="match status" value="1"/>
</dbReference>
<comment type="cofactor">
    <cofactor evidence="1 4">
        <name>a divalent metal cation</name>
        <dbReference type="ChEBI" id="CHEBI:60240"/>
    </cofactor>
</comment>
<dbReference type="PATRIC" id="fig|1653334.4.peg.372"/>